<dbReference type="EC" id="1.14.12.10" evidence="3"/>
<dbReference type="NCBIfam" id="TIGR03232">
    <property type="entry name" value="benzo_1_2_benB"/>
    <property type="match status" value="1"/>
</dbReference>
<dbReference type="Gene3D" id="3.10.450.50">
    <property type="match status" value="1"/>
</dbReference>
<keyword evidence="2 3" id="KW-0560">Oxidoreductase</keyword>
<reference evidence="3 4" key="1">
    <citation type="submission" date="2019-12" db="EMBL/GenBank/DDBJ databases">
        <authorList>
            <person name="Feng G."/>
            <person name="Zhu H."/>
        </authorList>
    </citation>
    <scope>NUCLEOTIDE SEQUENCE [LARGE SCALE GENOMIC DNA]</scope>
    <source>
        <strain evidence="3 4">FGD1</strain>
    </source>
</reference>
<dbReference type="SUPFAM" id="SSF54427">
    <property type="entry name" value="NTF2-like"/>
    <property type="match status" value="1"/>
</dbReference>
<proteinExistence type="inferred from homology"/>
<evidence type="ECO:0000256" key="1">
    <source>
        <dbReference type="ARBA" id="ARBA00009570"/>
    </source>
</evidence>
<dbReference type="Pfam" id="PF00866">
    <property type="entry name" value="Ring_hydroxyl_B"/>
    <property type="match status" value="1"/>
</dbReference>
<comment type="similarity">
    <text evidence="1">Belongs to the bacterial ring-hydroxylating dioxygenase beta subunit family.</text>
</comment>
<dbReference type="GO" id="GO:0019380">
    <property type="term" value="P:3-phenylpropionate catabolic process"/>
    <property type="evidence" value="ECO:0007669"/>
    <property type="project" value="TreeGrafter"/>
</dbReference>
<dbReference type="Proteomes" id="UP000465810">
    <property type="component" value="Unassembled WGS sequence"/>
</dbReference>
<dbReference type="EMBL" id="WVTD01000003">
    <property type="protein sequence ID" value="MYL97138.1"/>
    <property type="molecule type" value="Genomic_DNA"/>
</dbReference>
<dbReference type="PANTHER" id="PTHR41534">
    <property type="entry name" value="BLR3401 PROTEIN"/>
    <property type="match status" value="1"/>
</dbReference>
<evidence type="ECO:0000256" key="2">
    <source>
        <dbReference type="ARBA" id="ARBA00023002"/>
    </source>
</evidence>
<dbReference type="InterPro" id="IPR017641">
    <property type="entry name" value="Benzo_1-2-diOase_ssu"/>
</dbReference>
<dbReference type="AlphaFoldDB" id="A0A7X4GEG0"/>
<keyword evidence="3" id="KW-0223">Dioxygenase</keyword>
<gene>
    <name evidence="3" type="primary">benB</name>
    <name evidence="3" type="ORF">GR702_05050</name>
</gene>
<evidence type="ECO:0000313" key="3">
    <source>
        <dbReference type="EMBL" id="MYL97138.1"/>
    </source>
</evidence>
<accession>A0A7X4GEG0</accession>
<keyword evidence="4" id="KW-1185">Reference proteome</keyword>
<dbReference type="InterPro" id="IPR000391">
    <property type="entry name" value="Rng_hydr_dOase-bsu"/>
</dbReference>
<sequence length="174" mass="20632">MSTLDITREARSEALSYRDICAFLYREARLLDDRRFDEWLECYSQNVEYWMPAWTDDDELCTDPQSEISLIYYANRQGLEDRVYRLNTERSSASTPEPRSAHFIGNVEVLESREGQVDLRYNWHTLSHRYQQTQQFFGTTFLTLDTSGDAPTILKKKIVLKDDYIHQVIDIYHV</sequence>
<dbReference type="CDD" id="cd00667">
    <property type="entry name" value="ring_hydroxylating_dioxygenases_beta"/>
    <property type="match status" value="1"/>
</dbReference>
<dbReference type="RefSeq" id="WP_160984888.1">
    <property type="nucleotide sequence ID" value="NZ_WVTD01000003.1"/>
</dbReference>
<dbReference type="GO" id="GO:0018623">
    <property type="term" value="F:benzoate 1,2-dioxygenase activity"/>
    <property type="evidence" value="ECO:0007669"/>
    <property type="project" value="UniProtKB-EC"/>
</dbReference>
<protein>
    <submittedName>
        <fullName evidence="3">Benzoate 1,2-dioxygenase small subunit</fullName>
        <ecNumber evidence="3">1.14.12.10</ecNumber>
    </submittedName>
</protein>
<organism evidence="3 4">
    <name type="scientific">Novosphingobium silvae</name>
    <dbReference type="NCBI Taxonomy" id="2692619"/>
    <lineage>
        <taxon>Bacteria</taxon>
        <taxon>Pseudomonadati</taxon>
        <taxon>Pseudomonadota</taxon>
        <taxon>Alphaproteobacteria</taxon>
        <taxon>Sphingomonadales</taxon>
        <taxon>Sphingomonadaceae</taxon>
        <taxon>Novosphingobium</taxon>
    </lineage>
</organism>
<evidence type="ECO:0000313" key="4">
    <source>
        <dbReference type="Proteomes" id="UP000465810"/>
    </source>
</evidence>
<dbReference type="InterPro" id="IPR032710">
    <property type="entry name" value="NTF2-like_dom_sf"/>
</dbReference>
<name>A0A7X4GEG0_9SPHN</name>
<dbReference type="PANTHER" id="PTHR41534:SF1">
    <property type="entry name" value="BLR3401 PROTEIN"/>
    <property type="match status" value="1"/>
</dbReference>
<comment type="caution">
    <text evidence="3">The sequence shown here is derived from an EMBL/GenBank/DDBJ whole genome shotgun (WGS) entry which is preliminary data.</text>
</comment>